<feature type="transmembrane region" description="Helical" evidence="2">
    <location>
        <begin position="1819"/>
        <end position="1840"/>
    </location>
</feature>
<dbReference type="InterPro" id="IPR040884">
    <property type="entry name" value="SLATT_1"/>
</dbReference>
<feature type="transmembrane region" description="Helical" evidence="2">
    <location>
        <begin position="784"/>
        <end position="804"/>
    </location>
</feature>
<feature type="region of interest" description="Disordered" evidence="1">
    <location>
        <begin position="1119"/>
        <end position="1191"/>
    </location>
</feature>
<feature type="region of interest" description="Disordered" evidence="1">
    <location>
        <begin position="25"/>
        <end position="48"/>
    </location>
</feature>
<name>A0ABP0SAD4_9DINO</name>
<evidence type="ECO:0000256" key="2">
    <source>
        <dbReference type="SAM" id="Phobius"/>
    </source>
</evidence>
<feature type="compositionally biased region" description="Basic and acidic residues" evidence="1">
    <location>
        <begin position="1476"/>
        <end position="1488"/>
    </location>
</feature>
<evidence type="ECO:0000313" key="4">
    <source>
        <dbReference type="EMBL" id="CAK9109330.1"/>
    </source>
</evidence>
<sequence>MNQPTRLPKARPKVRRLKKLKVRLVPPDELTEEEVEEEDWAPGQRKELKPEELLLDGVSAEHSFNGVTIGAVKNQDPLPPIPIPYRFDRLADRERAPPNQQEKQYVLQNAVGTKDPARKELEELQIKTVVGLVDTVKVEVGGAEVKRKLLFLSNRQARMLPLDSVDRVMSGLDFFPRPKLVIQMFGSTAVGKGQYSSSELIVHHWGDCELQGHDLNKEHYFVSETDFKSAQETEFKIQAFLKECLLPLARQHNALIILENTECSLSRAFGRLCAAEAERRRGNLGFFVLTFINALQVLISSENPATVASRLRNASRNWEDSVSKMWYVSRKSLGAESAYHNHYVDAPDGCTHYIVVDCISGEHQHEWKRDWIPLNILRARMIQALLVSQIPGFAVSTLQNKWGLRSIERLADQVARGIPLLLLDSRDLLKKEEPITSEEDAILRLRKLEDSLNEEGTGNFYHSSTLAFLHHAMTDILHRDQTRHRRATKIQIGEDIDDKDGKWPLWGQIRKFERDAESLLKPAEEQSSSSMLKKEDHRRCVAEKLTREFLTFISQKEAFISPDPKYTGVSELPKSQFQDILMKMVGELVRCESKAMLDRFLQHYCLVSMSSNFAKKAARTGLFCVKHGLKDGRLFKEIIQLARKEHFGDAKDFLFHHLRDECLKFDSYFQRRNYLANSPEITAAFHEVLLSPLTHSANLSDLGRLQKLLTQMHVDRQMPEIGLTTCRLLQRAWVDVDVYHHVATRMKNIAKFSYGLVLLTGYAITILTLMHINLPDVLTQASVNYSVLGMSVGAGLISALISFLDPTTKWQQLRAAALAMEVEIWKFRCCAGEYSRDMLSNHMESIEETLCNVIAAIEDSVLKSAGISETSFLSTFRFSRDPAPGIYKHGQYKGAAWEGKGANKDETVDDHHSLLTAREYMDLRFHSRVRFYQQRLPRYARWHTMHQVLLAIASGLVTVLVYLGETQWCAVCTAGVAAATAWAEFNGTKKKMRRYSETVHQAHQIQLWWHSLQQMQQAASFPLLVQRSEECFASEHSSWVSSMSAQHGHRKTGNDEEDEKDKVPSATTTPSTPRKVRTSFLNRDEVLPQQASGASATSLQQGQQEVPASFQTHKVIPKASGASATSSLQQGQQEASKKGKGKRKRPPGCTCPCAKKETLSHEGHTDHKDKGDKGKHVKTEEDAKKKDKASSSLLHGKFITDGRMQEYVYIPTDEVSDIAAKSSELFDTLLRHWNLPRPQLLIKFQSGFAHPRYLLDKEEIKKLKTNCGGPSGAEIYKYYTHFENYVSQHEEKEENHGRSCEEGEDHTEEMEKAVKETKEDRIERKALKLLNEFLYKSLSNLIDVIVRAAVRNRCWILVDGGPNGGLLLLKHAAERMKEKPVILVMNSLKTKRFPYKDVSKFVGQHNKSDVKEKLHTLEELAGLDKNQVDKEVEKIIKLKTEKAWEDWEETLRKKAQEEEGSKRRQSQLSRQSKKSTGTEKAEEVEKWTRKDQKEVEEVKVKGALMTARLLKHAKPIDIPDMDPLKLGVGFWDTKLEKEGWTVQSSKSKKADQVKWNNWHFRGGTHYIFCDDHIGELITDCLAPSGCIFLGGGDGSKRELIKMLINGEPVVCLNNTGRLTQDFVRCHDYFCSQLFRTDQDSGEQLEKDKDSVDMSKSDAFGKSRARFSLQRSGRSEALDGLQEKKPKERIDYLRDNIARRTVFKTLTFDGDDGVSTREKLVMGMQEELEQVTSFTQPELCELFLTYLRRGLQITKLCVVMDPLNPRECSGGHTEDKLSMCLSNFVILASNDTSDFADVEAVKAASKLEKQLLWAASVERWWAVMMTYMLLGLNFLSLLLALARNSSAPYFLTWLPQPLLRWGLPGVSAASTFISGLVGRFRFMLRWSKAQSAAAQLQAEIWKFRTRVSDYVVVGSSKEDEEGNRTNESGQVFTRERKQDVTRSLFRANVTNIFNGAMEEMGTSSLHGGAYDTLPSSRKSTRLTPICCCYRRPRYKEDLPAQDTSTSKNAPNQADLTKYGHLGVDDYYQQRTLEVFERMKHQAFWLTFKQGGLESFVLLFGTFGVLLSTFDQTELAMICLSSAASLQSLERFHALSTRLDAANAGERDMICAWQEWSAMEPMQRRFQTNVNRLVLTTEGVNVALTSAATAGVRQSLATKPS</sequence>
<dbReference type="InterPro" id="IPR025325">
    <property type="entry name" value="DUF4231"/>
</dbReference>
<protein>
    <recommendedName>
        <fullName evidence="3">SMODS and SLOG-associating 2TM effector domain-containing protein</fullName>
    </recommendedName>
</protein>
<feature type="transmembrane region" description="Helical" evidence="2">
    <location>
        <begin position="1860"/>
        <end position="1879"/>
    </location>
</feature>
<comment type="caution">
    <text evidence="4">The sequence shown here is derived from an EMBL/GenBank/DDBJ whole genome shotgun (WGS) entry which is preliminary data.</text>
</comment>
<feature type="compositionally biased region" description="Basic and acidic residues" evidence="1">
    <location>
        <begin position="1154"/>
        <end position="1189"/>
    </location>
</feature>
<dbReference type="NCBIfam" id="NF033634">
    <property type="entry name" value="SLATT_1"/>
    <property type="match status" value="1"/>
</dbReference>
<feature type="compositionally biased region" description="Acidic residues" evidence="1">
    <location>
        <begin position="29"/>
        <end position="40"/>
    </location>
</feature>
<dbReference type="Proteomes" id="UP001642484">
    <property type="component" value="Unassembled WGS sequence"/>
</dbReference>
<evidence type="ECO:0000313" key="5">
    <source>
        <dbReference type="Proteomes" id="UP001642484"/>
    </source>
</evidence>
<feature type="domain" description="SMODS and SLOG-associating 2TM effector" evidence="3">
    <location>
        <begin position="920"/>
        <end position="1039"/>
    </location>
</feature>
<proteinExistence type="predicted"/>
<feature type="compositionally biased region" description="Polar residues" evidence="1">
    <location>
        <begin position="1122"/>
        <end position="1134"/>
    </location>
</feature>
<evidence type="ECO:0000259" key="3">
    <source>
        <dbReference type="Pfam" id="PF18181"/>
    </source>
</evidence>
<dbReference type="EMBL" id="CAXAMN010027206">
    <property type="protein sequence ID" value="CAK9109330.1"/>
    <property type="molecule type" value="Genomic_DNA"/>
</dbReference>
<keyword evidence="2" id="KW-0812">Transmembrane</keyword>
<keyword evidence="5" id="KW-1185">Reference proteome</keyword>
<feature type="region of interest" description="Disordered" evidence="1">
    <location>
        <begin position="1454"/>
        <end position="1488"/>
    </location>
</feature>
<reference evidence="4 5" key="1">
    <citation type="submission" date="2024-02" db="EMBL/GenBank/DDBJ databases">
        <authorList>
            <person name="Chen Y."/>
            <person name="Shah S."/>
            <person name="Dougan E. K."/>
            <person name="Thang M."/>
            <person name="Chan C."/>
        </authorList>
    </citation>
    <scope>NUCLEOTIDE SEQUENCE [LARGE SCALE GENOMIC DNA]</scope>
</reference>
<organism evidence="4 5">
    <name type="scientific">Durusdinium trenchii</name>
    <dbReference type="NCBI Taxonomy" id="1381693"/>
    <lineage>
        <taxon>Eukaryota</taxon>
        <taxon>Sar</taxon>
        <taxon>Alveolata</taxon>
        <taxon>Dinophyceae</taxon>
        <taxon>Suessiales</taxon>
        <taxon>Symbiodiniaceae</taxon>
        <taxon>Durusdinium</taxon>
    </lineage>
</organism>
<feature type="transmembrane region" description="Helical" evidence="2">
    <location>
        <begin position="752"/>
        <end position="772"/>
    </location>
</feature>
<dbReference type="Pfam" id="PF14015">
    <property type="entry name" value="DUF4231"/>
    <property type="match status" value="1"/>
</dbReference>
<dbReference type="Pfam" id="PF18181">
    <property type="entry name" value="SLATT_1"/>
    <property type="match status" value="1"/>
</dbReference>
<gene>
    <name evidence="4" type="ORF">CCMP2556_LOCUS50904</name>
</gene>
<accession>A0ABP0SAD4</accession>
<feature type="region of interest" description="Disordered" evidence="1">
    <location>
        <begin position="1042"/>
        <end position="1083"/>
    </location>
</feature>
<evidence type="ECO:0000256" key="1">
    <source>
        <dbReference type="SAM" id="MobiDB-lite"/>
    </source>
</evidence>
<keyword evidence="2" id="KW-0472">Membrane</keyword>
<keyword evidence="2" id="KW-1133">Transmembrane helix</keyword>